<evidence type="ECO:0000313" key="2">
    <source>
        <dbReference type="Proteomes" id="UP000426027"/>
    </source>
</evidence>
<sequence>MKQLKQSLLIRKLRCRLVNLSFIFKRFLTSSSSTKHVFVTAASAPYFESLHRLVLSIRRYETESILIYDIGLDAAQINMLEQIPQVTVKYFDFDKYPAHFNLQLFPYGSYAWKVALVYDALHSLQCDITYLDARNFVIGKFSVARYYLQQNGYYFPYTSGKVLDWTHPSTCQHFDQHKLVNKTVLNGCYWSFSFSSPLAMSMVEKWMRLALDQQIIAPNGCSRLNHRYDQSVLSCIFHETVDVAGNEPQSTRYYNVLTHYDVFLKKKGK</sequence>
<dbReference type="RefSeq" id="WP_157479144.1">
    <property type="nucleotide sequence ID" value="NZ_CP046566.1"/>
</dbReference>
<dbReference type="PANTHER" id="PTHR31389:SF4">
    <property type="entry name" value="LD39211P"/>
    <property type="match status" value="1"/>
</dbReference>
<protein>
    <submittedName>
        <fullName evidence="1">DUF1647 domain-containing protein</fullName>
    </submittedName>
</protein>
<keyword evidence="2" id="KW-1185">Reference proteome</keyword>
<evidence type="ECO:0000313" key="1">
    <source>
        <dbReference type="EMBL" id="QGW28791.1"/>
    </source>
</evidence>
<organism evidence="1 2">
    <name type="scientific">Phnomibacter ginsenosidimutans</name>
    <dbReference type="NCBI Taxonomy" id="2676868"/>
    <lineage>
        <taxon>Bacteria</taxon>
        <taxon>Pseudomonadati</taxon>
        <taxon>Bacteroidota</taxon>
        <taxon>Chitinophagia</taxon>
        <taxon>Chitinophagales</taxon>
        <taxon>Chitinophagaceae</taxon>
        <taxon>Phnomibacter</taxon>
    </lineage>
</organism>
<proteinExistence type="predicted"/>
<gene>
    <name evidence="1" type="ORF">GLV81_12375</name>
</gene>
<dbReference type="Proteomes" id="UP000426027">
    <property type="component" value="Chromosome"/>
</dbReference>
<dbReference type="EMBL" id="CP046566">
    <property type="protein sequence ID" value="QGW28791.1"/>
    <property type="molecule type" value="Genomic_DNA"/>
</dbReference>
<dbReference type="KEGG" id="fls:GLV81_12375"/>
<dbReference type="AlphaFoldDB" id="A0A6I6H2H8"/>
<dbReference type="InterPro" id="IPR012444">
    <property type="entry name" value="DUF1647"/>
</dbReference>
<dbReference type="Pfam" id="PF07801">
    <property type="entry name" value="DUF1647"/>
    <property type="match status" value="1"/>
</dbReference>
<accession>A0A6I6H2H8</accession>
<name>A0A6I6H2H8_9BACT</name>
<reference evidence="1 2" key="1">
    <citation type="submission" date="2019-11" db="EMBL/GenBank/DDBJ databases">
        <authorList>
            <person name="Im W.T."/>
        </authorList>
    </citation>
    <scope>NUCLEOTIDE SEQUENCE [LARGE SCALE GENOMIC DNA]</scope>
    <source>
        <strain evidence="1 2">SB-02</strain>
    </source>
</reference>
<dbReference type="PANTHER" id="PTHR31389">
    <property type="entry name" value="LD39211P"/>
    <property type="match status" value="1"/>
</dbReference>